<reference evidence="2" key="1">
    <citation type="submission" date="2022-11" db="UniProtKB">
        <authorList>
            <consortium name="WormBaseParasite"/>
        </authorList>
    </citation>
    <scope>IDENTIFICATION</scope>
</reference>
<dbReference type="Proteomes" id="UP000887565">
    <property type="component" value="Unplaced"/>
</dbReference>
<evidence type="ECO:0000313" key="1">
    <source>
        <dbReference type="Proteomes" id="UP000887565"/>
    </source>
</evidence>
<protein>
    <submittedName>
        <fullName evidence="2">Uncharacterized protein</fullName>
    </submittedName>
</protein>
<sequence length="61" mass="6873">MAIQLGKLHDEGYSTEDTVYNCAVLCYMANPNGSCSYVPRLKRCYLSAVVAWKKKILLDDI</sequence>
<evidence type="ECO:0000313" key="2">
    <source>
        <dbReference type="WBParaSite" id="nRc.2.0.1.t19721-RA"/>
    </source>
</evidence>
<dbReference type="AlphaFoldDB" id="A0A915IZT2"/>
<name>A0A915IZT2_ROMCU</name>
<accession>A0A915IZT2</accession>
<keyword evidence="1" id="KW-1185">Reference proteome</keyword>
<proteinExistence type="predicted"/>
<organism evidence="1 2">
    <name type="scientific">Romanomermis culicivorax</name>
    <name type="common">Nematode worm</name>
    <dbReference type="NCBI Taxonomy" id="13658"/>
    <lineage>
        <taxon>Eukaryota</taxon>
        <taxon>Metazoa</taxon>
        <taxon>Ecdysozoa</taxon>
        <taxon>Nematoda</taxon>
        <taxon>Enoplea</taxon>
        <taxon>Dorylaimia</taxon>
        <taxon>Mermithida</taxon>
        <taxon>Mermithoidea</taxon>
        <taxon>Mermithidae</taxon>
        <taxon>Romanomermis</taxon>
    </lineage>
</organism>
<dbReference type="WBParaSite" id="nRc.2.0.1.t19721-RA">
    <property type="protein sequence ID" value="nRc.2.0.1.t19721-RA"/>
    <property type="gene ID" value="nRc.2.0.1.g19721"/>
</dbReference>